<evidence type="ECO:0000256" key="3">
    <source>
        <dbReference type="ARBA" id="ARBA00023015"/>
    </source>
</evidence>
<feature type="region of interest" description="Disordered" evidence="7">
    <location>
        <begin position="638"/>
        <end position="660"/>
    </location>
</feature>
<keyword evidence="3" id="KW-0805">Transcription regulation</keyword>
<keyword evidence="6" id="KW-0539">Nucleus</keyword>
<dbReference type="GO" id="GO:0008270">
    <property type="term" value="F:zinc ion binding"/>
    <property type="evidence" value="ECO:0007669"/>
    <property type="project" value="InterPro"/>
</dbReference>
<dbReference type="Pfam" id="PF00172">
    <property type="entry name" value="Zn_clus"/>
    <property type="match status" value="1"/>
</dbReference>
<dbReference type="SMART" id="SM00066">
    <property type="entry name" value="GAL4"/>
    <property type="match status" value="1"/>
</dbReference>
<keyword evidence="2" id="KW-0862">Zinc</keyword>
<evidence type="ECO:0000259" key="8">
    <source>
        <dbReference type="PROSITE" id="PS50048"/>
    </source>
</evidence>
<dbReference type="OrthoDB" id="5391043at2759"/>
<dbReference type="GO" id="GO:0045944">
    <property type="term" value="P:positive regulation of transcription by RNA polymerase II"/>
    <property type="evidence" value="ECO:0007669"/>
    <property type="project" value="TreeGrafter"/>
</dbReference>
<dbReference type="GO" id="GO:0000981">
    <property type="term" value="F:DNA-binding transcription factor activity, RNA polymerase II-specific"/>
    <property type="evidence" value="ECO:0007669"/>
    <property type="project" value="InterPro"/>
</dbReference>
<name>A0A423XEL4_9PEZI</name>
<dbReference type="SUPFAM" id="SSF57701">
    <property type="entry name" value="Zn2/Cys6 DNA-binding domain"/>
    <property type="match status" value="1"/>
</dbReference>
<dbReference type="PANTHER" id="PTHR37534:SF23">
    <property type="entry name" value="ZN(II)2CYS6 TRANSCRIPTION FACTOR (EUROFUNG)"/>
    <property type="match status" value="1"/>
</dbReference>
<evidence type="ECO:0000256" key="5">
    <source>
        <dbReference type="ARBA" id="ARBA00023163"/>
    </source>
</evidence>
<gene>
    <name evidence="9" type="ORF">VPNG_03247</name>
</gene>
<dbReference type="InterPro" id="IPR021858">
    <property type="entry name" value="Fun_TF"/>
</dbReference>
<comment type="subcellular location">
    <subcellularLocation>
        <location evidence="1">Nucleus</location>
    </subcellularLocation>
</comment>
<accession>A0A423XEL4</accession>
<sequence length="939" mass="105825">MESVAIASEGPTMDEFKHRDMSPTLANNDTSLPKKTNIRKRTKTGCMTCRQRRIKCDEGKPICQNCTKSKRQCEGYNTRVVFKNPMGALPGGPFGPLPHYHADPTEALVNAQLSSSQTKVSSSSQGPLPMIAPKPPSLDFGSTAPFHYLGVYPHLHRASSSTGFGLGIHQPQYIMGQMSPDQLFAQPSMSITSSPTQMRQPDWFDFRMHSHSPSQSSSASLTTPIRRHTVYTRIENERPVVSPILQFEPSIPPPQPASLDTREPNPKSWFPSETKSLVVEPEDDEDMSSNINNPGLMVANRLQSPVDLYGTQIRSFHSLAGENTLTNYSPSPADTPLNDPQTAAIFWYFVNVTAPALSLFERNPLDPSRMFSGEPIPKSHQHIWTYVFPVSSFQHPALLQAILALGSLQMALLKGDIPTASWLHYQLCIRRSSRNYQSPSRRADPATLAATLLLGFYEVWSSNHEKWCTHMIGARQLIKETPFSEMSRQILAIHQQRRQQWIEKQVQDPFSEILPQLNNVNHELAEVDLGLVSRLSGKPVRFIDSLAPPTRDSGPRRCTERDIENFEHMMDLYWWFCKMDVYQSTLGASRLFMDYDLWTQCPPRAPMNKLNQIYGTYDHLILLLGRLVTFVSNDLPRKRKARDRESSSSPRGPNSPPMFPGMFPGRGNIKFPRGLSPPQEPFPSAENIFDAIDLETSTHKALEEWNSILQAFELFKSCLGPDFNPLGEEVHPPQDSPFGPALTYRTYSIAGIWMNFYMGLVLLHRAHPSMPPFAMLAAHMVVEQTDPYANEIGRLVAGVAEEWTLESMVSTVQSAAYIECCFPLFVAAVQFRDKLQRQWAIRRLHDITRLTGWQTGDQIANGCEGAWRKASAMGFAPPYEPESESDALRQGWTTRRLDERIQEVDGGQNKPVLQRSDRAHVAFGLLSVEDDMERLTLED</sequence>
<dbReference type="InterPro" id="IPR001138">
    <property type="entry name" value="Zn2Cys6_DnaBD"/>
</dbReference>
<keyword evidence="5" id="KW-0804">Transcription</keyword>
<dbReference type="InParanoid" id="A0A423XEL4"/>
<dbReference type="GO" id="GO:0000976">
    <property type="term" value="F:transcription cis-regulatory region binding"/>
    <property type="evidence" value="ECO:0007669"/>
    <property type="project" value="TreeGrafter"/>
</dbReference>
<proteinExistence type="predicted"/>
<dbReference type="Proteomes" id="UP000285146">
    <property type="component" value="Unassembled WGS sequence"/>
</dbReference>
<evidence type="ECO:0000256" key="4">
    <source>
        <dbReference type="ARBA" id="ARBA00023125"/>
    </source>
</evidence>
<dbReference type="InterPro" id="IPR036864">
    <property type="entry name" value="Zn2-C6_fun-type_DNA-bd_sf"/>
</dbReference>
<dbReference type="Pfam" id="PF11951">
    <property type="entry name" value="Fungal_trans_2"/>
    <property type="match status" value="1"/>
</dbReference>
<evidence type="ECO:0000256" key="2">
    <source>
        <dbReference type="ARBA" id="ARBA00022833"/>
    </source>
</evidence>
<evidence type="ECO:0000256" key="1">
    <source>
        <dbReference type="ARBA" id="ARBA00004123"/>
    </source>
</evidence>
<keyword evidence="10" id="KW-1185">Reference proteome</keyword>
<dbReference type="GO" id="GO:0005634">
    <property type="term" value="C:nucleus"/>
    <property type="evidence" value="ECO:0007669"/>
    <property type="project" value="UniProtKB-SubCell"/>
</dbReference>
<dbReference type="Gene3D" id="4.10.240.10">
    <property type="entry name" value="Zn(2)-C6 fungal-type DNA-binding domain"/>
    <property type="match status" value="1"/>
</dbReference>
<feature type="region of interest" description="Disordered" evidence="7">
    <location>
        <begin position="1"/>
        <end position="31"/>
    </location>
</feature>
<evidence type="ECO:0000313" key="10">
    <source>
        <dbReference type="Proteomes" id="UP000285146"/>
    </source>
</evidence>
<dbReference type="AlphaFoldDB" id="A0A423XEL4"/>
<reference evidence="9 10" key="1">
    <citation type="submission" date="2015-09" db="EMBL/GenBank/DDBJ databases">
        <title>Host preference determinants of Valsa canker pathogens revealed by comparative genomics.</title>
        <authorList>
            <person name="Yin Z."/>
            <person name="Huang L."/>
        </authorList>
    </citation>
    <scope>NUCLEOTIDE SEQUENCE [LARGE SCALE GENOMIC DNA]</scope>
    <source>
        <strain evidence="9 10">SXYLt</strain>
    </source>
</reference>
<dbReference type="PROSITE" id="PS50048">
    <property type="entry name" value="ZN2_CY6_FUNGAL_2"/>
    <property type="match status" value="1"/>
</dbReference>
<protein>
    <recommendedName>
        <fullName evidence="8">Zn(2)-C6 fungal-type domain-containing protein</fullName>
    </recommendedName>
</protein>
<evidence type="ECO:0000256" key="6">
    <source>
        <dbReference type="ARBA" id="ARBA00023242"/>
    </source>
</evidence>
<dbReference type="CDD" id="cd00067">
    <property type="entry name" value="GAL4"/>
    <property type="match status" value="1"/>
</dbReference>
<comment type="caution">
    <text evidence="9">The sequence shown here is derived from an EMBL/GenBank/DDBJ whole genome shotgun (WGS) entry which is preliminary data.</text>
</comment>
<evidence type="ECO:0000256" key="7">
    <source>
        <dbReference type="SAM" id="MobiDB-lite"/>
    </source>
</evidence>
<keyword evidence="4" id="KW-0238">DNA-binding</keyword>
<evidence type="ECO:0000313" key="9">
    <source>
        <dbReference type="EMBL" id="ROW14576.1"/>
    </source>
</evidence>
<feature type="region of interest" description="Disordered" evidence="7">
    <location>
        <begin position="247"/>
        <end position="272"/>
    </location>
</feature>
<dbReference type="EMBL" id="LKEB01000013">
    <property type="protein sequence ID" value="ROW14576.1"/>
    <property type="molecule type" value="Genomic_DNA"/>
</dbReference>
<dbReference type="STRING" id="1230097.A0A423XEL4"/>
<feature type="domain" description="Zn(2)-C6 fungal-type" evidence="8">
    <location>
        <begin position="45"/>
        <end position="73"/>
    </location>
</feature>
<dbReference type="PANTHER" id="PTHR37534">
    <property type="entry name" value="TRANSCRIPTIONAL ACTIVATOR PROTEIN UGA3"/>
    <property type="match status" value="1"/>
</dbReference>
<organism evidence="9 10">
    <name type="scientific">Cytospora leucostoma</name>
    <dbReference type="NCBI Taxonomy" id="1230097"/>
    <lineage>
        <taxon>Eukaryota</taxon>
        <taxon>Fungi</taxon>
        <taxon>Dikarya</taxon>
        <taxon>Ascomycota</taxon>
        <taxon>Pezizomycotina</taxon>
        <taxon>Sordariomycetes</taxon>
        <taxon>Sordariomycetidae</taxon>
        <taxon>Diaporthales</taxon>
        <taxon>Cytosporaceae</taxon>
        <taxon>Cytospora</taxon>
    </lineage>
</organism>
<dbReference type="PROSITE" id="PS00463">
    <property type="entry name" value="ZN2_CY6_FUNGAL_1"/>
    <property type="match status" value="1"/>
</dbReference>